<reference evidence="3" key="1">
    <citation type="submission" date="2011-07" db="EMBL/GenBank/DDBJ databases">
        <authorList>
            <consortium name="Caenorhabditis brenneri Sequencing and Analysis Consortium"/>
            <person name="Wilson R.K."/>
        </authorList>
    </citation>
    <scope>NUCLEOTIDE SEQUENCE [LARGE SCALE GENOMIC DNA]</scope>
    <source>
        <strain evidence="3">PB2801</strain>
    </source>
</reference>
<evidence type="ECO:0000256" key="1">
    <source>
        <dbReference type="SAM" id="Phobius"/>
    </source>
</evidence>
<organism evidence="3">
    <name type="scientific">Caenorhabditis brenneri</name>
    <name type="common">Nematode worm</name>
    <dbReference type="NCBI Taxonomy" id="135651"/>
    <lineage>
        <taxon>Eukaryota</taxon>
        <taxon>Metazoa</taxon>
        <taxon>Ecdysozoa</taxon>
        <taxon>Nematoda</taxon>
        <taxon>Chromadorea</taxon>
        <taxon>Rhabditida</taxon>
        <taxon>Rhabditina</taxon>
        <taxon>Rhabditomorpha</taxon>
        <taxon>Rhabditoidea</taxon>
        <taxon>Rhabditidae</taxon>
        <taxon>Peloderinae</taxon>
        <taxon>Caenorhabditis</taxon>
    </lineage>
</organism>
<keyword evidence="1" id="KW-0812">Transmembrane</keyword>
<accession>G0N331</accession>
<keyword evidence="3" id="KW-1185">Reference proteome</keyword>
<dbReference type="HOGENOM" id="CLU_2591902_0_0_1"/>
<keyword evidence="1" id="KW-1133">Transmembrane helix</keyword>
<evidence type="ECO:0000313" key="3">
    <source>
        <dbReference type="Proteomes" id="UP000008068"/>
    </source>
</evidence>
<dbReference type="InParanoid" id="G0N331"/>
<dbReference type="EMBL" id="GL379833">
    <property type="protein sequence ID" value="EGT51369.1"/>
    <property type="molecule type" value="Genomic_DNA"/>
</dbReference>
<feature type="transmembrane region" description="Helical" evidence="1">
    <location>
        <begin position="6"/>
        <end position="27"/>
    </location>
</feature>
<sequence length="80" mass="8999">MDVFPSTATLLIGGAVFAVGAVFGAYLTDTTLDGMKKPDRFYDMLMAMDEKEPRPKCRDDYDEEEGDNDFLIEERSILLP</sequence>
<dbReference type="AlphaFoldDB" id="G0N331"/>
<name>G0N331_CAEBE</name>
<keyword evidence="1" id="KW-0472">Membrane</keyword>
<evidence type="ECO:0000313" key="2">
    <source>
        <dbReference type="EMBL" id="EGT51369.1"/>
    </source>
</evidence>
<gene>
    <name evidence="2" type="ORF">CAEBREN_23863</name>
</gene>
<dbReference type="Proteomes" id="UP000008068">
    <property type="component" value="Unassembled WGS sequence"/>
</dbReference>
<proteinExistence type="predicted"/>
<protein>
    <submittedName>
        <fullName evidence="2">Uncharacterized protein</fullName>
    </submittedName>
</protein>